<dbReference type="SUPFAM" id="SSF51735">
    <property type="entry name" value="NAD(P)-binding Rossmann-fold domains"/>
    <property type="match status" value="1"/>
</dbReference>
<dbReference type="AlphaFoldDB" id="A0AA41Y7A2"/>
<sequence>MNNILFTGATGFLGENTLPVLQQHGFKVTTLGLAGSDVVCDLSREVPVLPTSYPVVLHAAGKAHVVPKTPEEEKQFFEINLQGTKNLCAGLEQSGVPKAFVFISTVAVYGTEQGENIEETHPLNGDSPYAKSKIEAERFLTDWCRTNGVILTVLRPSLIAGKNPPGNLGAMIRGIETGRYVGIGGSKARKSVLMAGDIARLVPLVMEKGGVYNVCDSVHPSFGELEQLIAAQLGKSRPVNIPYVFAKMLALVGDLLGAKAPINSPKLDKITQSLTFSNEKARRELGWDPLNVLDHFKIS</sequence>
<evidence type="ECO:0000313" key="4">
    <source>
        <dbReference type="Proteomes" id="UP001163821"/>
    </source>
</evidence>
<gene>
    <name evidence="3" type="ORF">N2K84_18585</name>
</gene>
<dbReference type="Gene3D" id="3.40.50.720">
    <property type="entry name" value="NAD(P)-binding Rossmann-like Domain"/>
    <property type="match status" value="1"/>
</dbReference>
<dbReference type="Proteomes" id="UP001163821">
    <property type="component" value="Unassembled WGS sequence"/>
</dbReference>
<evidence type="ECO:0000313" key="3">
    <source>
        <dbReference type="EMBL" id="MCW0484746.1"/>
    </source>
</evidence>
<reference evidence="3" key="1">
    <citation type="submission" date="2022-10" db="EMBL/GenBank/DDBJ databases">
        <title>Gaoshiqiia sediminis gen. nov., sp. nov., isolated from coastal sediment.</title>
        <authorList>
            <person name="Yu W.X."/>
            <person name="Mu D.S."/>
            <person name="Du J.Z."/>
            <person name="Liang Y.Q."/>
        </authorList>
    </citation>
    <scope>NUCLEOTIDE SEQUENCE</scope>
    <source>
        <strain evidence="3">A06</strain>
    </source>
</reference>
<evidence type="ECO:0000256" key="1">
    <source>
        <dbReference type="ARBA" id="ARBA00007637"/>
    </source>
</evidence>
<keyword evidence="4" id="KW-1185">Reference proteome</keyword>
<feature type="domain" description="NAD-dependent epimerase/dehydratase" evidence="2">
    <location>
        <begin position="4"/>
        <end position="215"/>
    </location>
</feature>
<dbReference type="InterPro" id="IPR001509">
    <property type="entry name" value="Epimerase_deHydtase"/>
</dbReference>
<dbReference type="PANTHER" id="PTHR43000">
    <property type="entry name" value="DTDP-D-GLUCOSE 4,6-DEHYDRATASE-RELATED"/>
    <property type="match status" value="1"/>
</dbReference>
<accession>A0AA41Y7A2</accession>
<comment type="caution">
    <text evidence="3">The sequence shown here is derived from an EMBL/GenBank/DDBJ whole genome shotgun (WGS) entry which is preliminary data.</text>
</comment>
<dbReference type="RefSeq" id="WP_282593337.1">
    <property type="nucleotide sequence ID" value="NZ_JAPAAF010000049.1"/>
</dbReference>
<comment type="similarity">
    <text evidence="1">Belongs to the NAD(P)-dependent epimerase/dehydratase family.</text>
</comment>
<dbReference type="Pfam" id="PF01370">
    <property type="entry name" value="Epimerase"/>
    <property type="match status" value="1"/>
</dbReference>
<proteinExistence type="inferred from homology"/>
<dbReference type="InterPro" id="IPR036291">
    <property type="entry name" value="NAD(P)-bd_dom_sf"/>
</dbReference>
<name>A0AA41Y7A2_9BACT</name>
<dbReference type="EMBL" id="JAPAAF010000049">
    <property type="protein sequence ID" value="MCW0484746.1"/>
    <property type="molecule type" value="Genomic_DNA"/>
</dbReference>
<protein>
    <submittedName>
        <fullName evidence="3">NAD-dependent epimerase/dehydratase family protein</fullName>
    </submittedName>
</protein>
<organism evidence="3 4">
    <name type="scientific">Gaoshiqia sediminis</name>
    <dbReference type="NCBI Taxonomy" id="2986998"/>
    <lineage>
        <taxon>Bacteria</taxon>
        <taxon>Pseudomonadati</taxon>
        <taxon>Bacteroidota</taxon>
        <taxon>Bacteroidia</taxon>
        <taxon>Marinilabiliales</taxon>
        <taxon>Prolixibacteraceae</taxon>
        <taxon>Gaoshiqia</taxon>
    </lineage>
</organism>
<evidence type="ECO:0000259" key="2">
    <source>
        <dbReference type="Pfam" id="PF01370"/>
    </source>
</evidence>